<dbReference type="Pfam" id="PF00754">
    <property type="entry name" value="F5_F8_type_C"/>
    <property type="match status" value="1"/>
</dbReference>
<accession>A0A3B3UZ60</accession>
<feature type="signal peptide" evidence="1">
    <location>
        <begin position="1"/>
        <end position="24"/>
    </location>
</feature>
<dbReference type="InterPro" id="IPR008979">
    <property type="entry name" value="Galactose-bd-like_sf"/>
</dbReference>
<evidence type="ECO:0000256" key="1">
    <source>
        <dbReference type="SAM" id="SignalP"/>
    </source>
</evidence>
<protein>
    <recommendedName>
        <fullName evidence="2">F5/8 type C domain-containing protein</fullName>
    </recommendedName>
</protein>
<sequence>EQTPYIAGCPLQLLLQLLSGCAEARFPPEARPCSTRAGGWSPLWSDKYQWLEVDLQRRTQITAVATQGRYGSSDWLTSYLLMFSDTGHNWRQHRQEDSLGVKFASFFPFK</sequence>
<dbReference type="Gene3D" id="2.60.120.260">
    <property type="entry name" value="Galactose-binding domain-like"/>
    <property type="match status" value="1"/>
</dbReference>
<keyword evidence="4" id="KW-1185">Reference proteome</keyword>
<dbReference type="STRING" id="48699.ENSPLAP00000017946"/>
<evidence type="ECO:0000259" key="2">
    <source>
        <dbReference type="PROSITE" id="PS50022"/>
    </source>
</evidence>
<keyword evidence="1" id="KW-0732">Signal</keyword>
<dbReference type="PANTHER" id="PTHR24543:SF325">
    <property type="entry name" value="F5_8 TYPE C DOMAIN-CONTAINING PROTEIN"/>
    <property type="match status" value="1"/>
</dbReference>
<dbReference type="SUPFAM" id="SSF49785">
    <property type="entry name" value="Galactose-binding domain-like"/>
    <property type="match status" value="1"/>
</dbReference>
<dbReference type="PROSITE" id="PS01285">
    <property type="entry name" value="FA58C_1"/>
    <property type="match status" value="1"/>
</dbReference>
<evidence type="ECO:0000313" key="4">
    <source>
        <dbReference type="Proteomes" id="UP000261500"/>
    </source>
</evidence>
<organism evidence="3 4">
    <name type="scientific">Poecilia latipinna</name>
    <name type="common">sailfin molly</name>
    <dbReference type="NCBI Taxonomy" id="48699"/>
    <lineage>
        <taxon>Eukaryota</taxon>
        <taxon>Metazoa</taxon>
        <taxon>Chordata</taxon>
        <taxon>Craniata</taxon>
        <taxon>Vertebrata</taxon>
        <taxon>Euteleostomi</taxon>
        <taxon>Actinopterygii</taxon>
        <taxon>Neopterygii</taxon>
        <taxon>Teleostei</taxon>
        <taxon>Neoteleostei</taxon>
        <taxon>Acanthomorphata</taxon>
        <taxon>Ovalentaria</taxon>
        <taxon>Atherinomorphae</taxon>
        <taxon>Cyprinodontiformes</taxon>
        <taxon>Poeciliidae</taxon>
        <taxon>Poeciliinae</taxon>
        <taxon>Poecilia</taxon>
    </lineage>
</organism>
<feature type="domain" description="F5/8 type C" evidence="2">
    <location>
        <begin position="40"/>
        <end position="110"/>
    </location>
</feature>
<dbReference type="Ensembl" id="ENSPLAT00000027315.1">
    <property type="protein sequence ID" value="ENSPLAP00000017946.1"/>
    <property type="gene ID" value="ENSPLAG00000022488.1"/>
</dbReference>
<dbReference type="PROSITE" id="PS50022">
    <property type="entry name" value="FA58C_3"/>
    <property type="match status" value="1"/>
</dbReference>
<dbReference type="GeneTree" id="ENSGT00940000160228"/>
<proteinExistence type="predicted"/>
<dbReference type="PANTHER" id="PTHR24543">
    <property type="entry name" value="MULTICOPPER OXIDASE-RELATED"/>
    <property type="match status" value="1"/>
</dbReference>
<dbReference type="AlphaFoldDB" id="A0A3B3UZ60"/>
<feature type="chain" id="PRO_5017457875" description="F5/8 type C domain-containing protein" evidence="1">
    <location>
        <begin position="25"/>
        <end position="110"/>
    </location>
</feature>
<evidence type="ECO:0000313" key="3">
    <source>
        <dbReference type="Ensembl" id="ENSPLAP00000017946.1"/>
    </source>
</evidence>
<dbReference type="InterPro" id="IPR000421">
    <property type="entry name" value="FA58C"/>
</dbReference>
<name>A0A3B3UZ60_9TELE</name>
<dbReference type="Proteomes" id="UP000261500">
    <property type="component" value="Unplaced"/>
</dbReference>
<reference evidence="3" key="1">
    <citation type="submission" date="2025-08" db="UniProtKB">
        <authorList>
            <consortium name="Ensembl"/>
        </authorList>
    </citation>
    <scope>IDENTIFICATION</scope>
</reference>
<reference evidence="3" key="2">
    <citation type="submission" date="2025-09" db="UniProtKB">
        <authorList>
            <consortium name="Ensembl"/>
        </authorList>
    </citation>
    <scope>IDENTIFICATION</scope>
</reference>